<sequence>MGNIGAELQIRKVYGSKCKYEKFDGQNVNIKSRGAKSQILERPGPLLLHRLPPATVLGALVSRSSGPGLVVLLVLVVAARESPSGADGGARFRPGFHESSWVSVVSRAREGILPSLGGDIILDGPKVWIPQRLRSSRHGPPLPLGSWPSVTCVYAQPATMEHFLLTQTVLVPCCARSNRALLSMRSWCHSTSSHIGMCSGACCMGGWRCELGSPTS</sequence>
<organism evidence="1 2">
    <name type="scientific">Canavalia gladiata</name>
    <name type="common">Sword bean</name>
    <name type="synonym">Dolichos gladiatus</name>
    <dbReference type="NCBI Taxonomy" id="3824"/>
    <lineage>
        <taxon>Eukaryota</taxon>
        <taxon>Viridiplantae</taxon>
        <taxon>Streptophyta</taxon>
        <taxon>Embryophyta</taxon>
        <taxon>Tracheophyta</taxon>
        <taxon>Spermatophyta</taxon>
        <taxon>Magnoliopsida</taxon>
        <taxon>eudicotyledons</taxon>
        <taxon>Gunneridae</taxon>
        <taxon>Pentapetalae</taxon>
        <taxon>rosids</taxon>
        <taxon>fabids</taxon>
        <taxon>Fabales</taxon>
        <taxon>Fabaceae</taxon>
        <taxon>Papilionoideae</taxon>
        <taxon>50 kb inversion clade</taxon>
        <taxon>NPAAA clade</taxon>
        <taxon>indigoferoid/millettioid clade</taxon>
        <taxon>Phaseoleae</taxon>
        <taxon>Canavalia</taxon>
    </lineage>
</organism>
<reference evidence="1 2" key="1">
    <citation type="submission" date="2024-01" db="EMBL/GenBank/DDBJ databases">
        <title>The genomes of 5 underutilized Papilionoideae crops provide insights into root nodulation and disease resistanc.</title>
        <authorList>
            <person name="Jiang F."/>
        </authorList>
    </citation>
    <scope>NUCLEOTIDE SEQUENCE [LARGE SCALE GENOMIC DNA]</scope>
    <source>
        <strain evidence="1">LVBAO_FW01</strain>
        <tissue evidence="1">Leaves</tissue>
    </source>
</reference>
<gene>
    <name evidence="1" type="ORF">VNO77_41617</name>
</gene>
<evidence type="ECO:0000313" key="1">
    <source>
        <dbReference type="EMBL" id="KAK7308029.1"/>
    </source>
</evidence>
<name>A0AAN9PRZ4_CANGL</name>
<comment type="caution">
    <text evidence="1">The sequence shown here is derived from an EMBL/GenBank/DDBJ whole genome shotgun (WGS) entry which is preliminary data.</text>
</comment>
<dbReference type="AlphaFoldDB" id="A0AAN9PRZ4"/>
<evidence type="ECO:0000313" key="2">
    <source>
        <dbReference type="Proteomes" id="UP001367508"/>
    </source>
</evidence>
<dbReference type="Proteomes" id="UP001367508">
    <property type="component" value="Unassembled WGS sequence"/>
</dbReference>
<keyword evidence="2" id="KW-1185">Reference proteome</keyword>
<dbReference type="EMBL" id="JAYMYQ010000010">
    <property type="protein sequence ID" value="KAK7308029.1"/>
    <property type="molecule type" value="Genomic_DNA"/>
</dbReference>
<proteinExistence type="predicted"/>
<accession>A0AAN9PRZ4</accession>
<protein>
    <submittedName>
        <fullName evidence="1">Uncharacterized protein</fullName>
    </submittedName>
</protein>